<feature type="compositionally biased region" description="Basic and acidic residues" evidence="1">
    <location>
        <begin position="7"/>
        <end position="21"/>
    </location>
</feature>
<protein>
    <recommendedName>
        <fullName evidence="2">DUF7511 domain-containing protein</fullName>
    </recommendedName>
</protein>
<name>A0ABD5PTV8_9EURY</name>
<organism evidence="3 4">
    <name type="scientific">Halosolutus amylolyticus</name>
    <dbReference type="NCBI Taxonomy" id="2932267"/>
    <lineage>
        <taxon>Archaea</taxon>
        <taxon>Methanobacteriati</taxon>
        <taxon>Methanobacteriota</taxon>
        <taxon>Stenosarchaea group</taxon>
        <taxon>Halobacteria</taxon>
        <taxon>Halobacteriales</taxon>
        <taxon>Natrialbaceae</taxon>
        <taxon>Halosolutus</taxon>
    </lineage>
</organism>
<feature type="region of interest" description="Disordered" evidence="1">
    <location>
        <begin position="1"/>
        <end position="21"/>
    </location>
</feature>
<evidence type="ECO:0000256" key="1">
    <source>
        <dbReference type="SAM" id="MobiDB-lite"/>
    </source>
</evidence>
<comment type="caution">
    <text evidence="3">The sequence shown here is derived from an EMBL/GenBank/DDBJ whole genome shotgun (WGS) entry which is preliminary data.</text>
</comment>
<dbReference type="InterPro" id="IPR055933">
    <property type="entry name" value="DUF7511"/>
</dbReference>
<dbReference type="AlphaFoldDB" id="A0ABD5PTV8"/>
<evidence type="ECO:0000259" key="2">
    <source>
        <dbReference type="Pfam" id="PF24351"/>
    </source>
</evidence>
<feature type="domain" description="DUF7511" evidence="2">
    <location>
        <begin position="18"/>
        <end position="64"/>
    </location>
</feature>
<sequence length="64" mass="7319">MTTDSDIEPRRPTEPTTDLDHVTIENEDAPDECAIFPHESSDLDQMTNWIVAHDDSFVDLTTMR</sequence>
<proteinExistence type="predicted"/>
<dbReference type="Pfam" id="PF24351">
    <property type="entry name" value="DUF7511"/>
    <property type="match status" value="1"/>
</dbReference>
<reference evidence="3 4" key="1">
    <citation type="journal article" date="2019" name="Int. J. Syst. Evol. Microbiol.">
        <title>The Global Catalogue of Microorganisms (GCM) 10K type strain sequencing project: providing services to taxonomists for standard genome sequencing and annotation.</title>
        <authorList>
            <consortium name="The Broad Institute Genomics Platform"/>
            <consortium name="The Broad Institute Genome Sequencing Center for Infectious Disease"/>
            <person name="Wu L."/>
            <person name="Ma J."/>
        </authorList>
    </citation>
    <scope>NUCLEOTIDE SEQUENCE [LARGE SCALE GENOMIC DNA]</scope>
    <source>
        <strain evidence="3 4">WLHS5</strain>
    </source>
</reference>
<dbReference type="Proteomes" id="UP001595898">
    <property type="component" value="Unassembled WGS sequence"/>
</dbReference>
<evidence type="ECO:0000313" key="3">
    <source>
        <dbReference type="EMBL" id="MFC4543862.1"/>
    </source>
</evidence>
<accession>A0ABD5PTV8</accession>
<gene>
    <name evidence="3" type="ORF">ACFO5R_18200</name>
</gene>
<keyword evidence="4" id="KW-1185">Reference proteome</keyword>
<dbReference type="RefSeq" id="WP_250142112.1">
    <property type="nucleotide sequence ID" value="NZ_JALIQP010000005.1"/>
</dbReference>
<evidence type="ECO:0000313" key="4">
    <source>
        <dbReference type="Proteomes" id="UP001595898"/>
    </source>
</evidence>
<dbReference type="EMBL" id="JBHSFA010000009">
    <property type="protein sequence ID" value="MFC4543862.1"/>
    <property type="molecule type" value="Genomic_DNA"/>
</dbReference>